<dbReference type="Proteomes" id="UP000242287">
    <property type="component" value="Unassembled WGS sequence"/>
</dbReference>
<comment type="subcellular location">
    <subcellularLocation>
        <location evidence="1">Cytoplasm</location>
    </subcellularLocation>
</comment>
<dbReference type="Gene3D" id="1.20.58.610">
    <property type="entry name" value="Cdc37, Hsp90 binding domain"/>
    <property type="match status" value="1"/>
</dbReference>
<protein>
    <recommendedName>
        <fullName evidence="5">Hsp90 chaperone protein kinase-targeting subunit</fullName>
    </recommendedName>
</protein>
<keyword evidence="11" id="KW-1185">Reference proteome</keyword>
<dbReference type="GO" id="GO:0005737">
    <property type="term" value="C:cytoplasm"/>
    <property type="evidence" value="ECO:0007669"/>
    <property type="project" value="UniProtKB-SubCell"/>
</dbReference>
<feature type="compositionally biased region" description="Acidic residues" evidence="6">
    <location>
        <begin position="244"/>
        <end position="256"/>
    </location>
</feature>
<dbReference type="Pfam" id="PF08564">
    <property type="entry name" value="CDC37_C"/>
    <property type="match status" value="1"/>
</dbReference>
<evidence type="ECO:0000256" key="1">
    <source>
        <dbReference type="ARBA" id="ARBA00004496"/>
    </source>
</evidence>
<dbReference type="SMART" id="SM01071">
    <property type="entry name" value="CDC37_N"/>
    <property type="match status" value="1"/>
</dbReference>
<feature type="domain" description="Cdc37 N-terminal" evidence="9">
    <location>
        <begin position="2"/>
        <end position="198"/>
    </location>
</feature>
<dbReference type="PANTHER" id="PTHR12800">
    <property type="entry name" value="CDC37-RELATED"/>
    <property type="match status" value="1"/>
</dbReference>
<dbReference type="SMART" id="SM01070">
    <property type="entry name" value="CDC37_M"/>
    <property type="match status" value="1"/>
</dbReference>
<dbReference type="InterPro" id="IPR013855">
    <property type="entry name" value="Cdc37_N_dom"/>
</dbReference>
<feature type="compositionally biased region" description="Pro residues" evidence="6">
    <location>
        <begin position="201"/>
        <end position="210"/>
    </location>
</feature>
<evidence type="ECO:0000259" key="9">
    <source>
        <dbReference type="SMART" id="SM01071"/>
    </source>
</evidence>
<sequence length="500" mass="55760">MPLNYSKWDQLELSDDSDIEGHPNVDKRSLIRWKQRDIHEKRETRKHRIAYLGAQIDCNNVLLSRITEIAEKLAGVSSGDPAPPTVYFSRLVERLETQPSKECPPGNDPTKLEQTYDGMLLSLLRKVSEEAKNKVKGDNVPESEKEAKIGEDLAKRMAGHVKQLSETIKKDQKEMESEIKEQRKHITSDDLHEGFSSKYVPPKPAPPPVPGVTAAPKKTAKETKTEFETLNPEGVAAASSSAAQEDEEDIEGDDDDMDALPELTPSLEAFSKIPVKGYERSFEFIQQHRDVIVDGASDALLVAAFRAQQEGKKKYAKQCVHQSLLLQYCEKLGKDGVRVFFKKMIQGDPRAESVFENDVDNTYKHLEERVKIALAEQEEGKEQIQLVPENPDQTISFNVPDGPPPEDLRLEGPGTEGLDIEEVRKALQFRWDVFSAFPDYLQEALKSGQLAAVNKVLGEMDVSTAEMVVQNLDLAGILSFAEGGIRDETSKVKDAEPPAA</sequence>
<evidence type="ECO:0000259" key="8">
    <source>
        <dbReference type="SMART" id="SM01070"/>
    </source>
</evidence>
<dbReference type="GO" id="GO:0050821">
    <property type="term" value="P:protein stabilization"/>
    <property type="evidence" value="ECO:0007669"/>
    <property type="project" value="TreeGrafter"/>
</dbReference>
<dbReference type="STRING" id="703135.A0A2A9NFM5"/>
<keyword evidence="3" id="KW-0963">Cytoplasm</keyword>
<accession>A0A2A9NFM5</accession>
<dbReference type="GO" id="GO:0019901">
    <property type="term" value="F:protein kinase binding"/>
    <property type="evidence" value="ECO:0007669"/>
    <property type="project" value="InterPro"/>
</dbReference>
<feature type="domain" description="Cdc37 C-terminal" evidence="7">
    <location>
        <begin position="397"/>
        <end position="498"/>
    </location>
</feature>
<gene>
    <name evidence="10" type="ORF">AMATHDRAFT_154607</name>
</gene>
<dbReference type="GO" id="GO:0031072">
    <property type="term" value="F:heat shock protein binding"/>
    <property type="evidence" value="ECO:0007669"/>
    <property type="project" value="TreeGrafter"/>
</dbReference>
<dbReference type="Pfam" id="PF08565">
    <property type="entry name" value="CDC37_M"/>
    <property type="match status" value="1"/>
</dbReference>
<dbReference type="InterPro" id="IPR013874">
    <property type="entry name" value="Cdc37_Hsp90-bd"/>
</dbReference>
<keyword evidence="4" id="KW-0143">Chaperone</keyword>
<dbReference type="GO" id="GO:0051082">
    <property type="term" value="F:unfolded protein binding"/>
    <property type="evidence" value="ECO:0007669"/>
    <property type="project" value="TreeGrafter"/>
</dbReference>
<evidence type="ECO:0000313" key="10">
    <source>
        <dbReference type="EMBL" id="PFH46522.1"/>
    </source>
</evidence>
<name>A0A2A9NFM5_9AGAR</name>
<dbReference type="PANTHER" id="PTHR12800:SF4">
    <property type="entry name" value="HSP90 CO-CHAPERONE CDC37"/>
    <property type="match status" value="1"/>
</dbReference>
<dbReference type="InterPro" id="IPR004918">
    <property type="entry name" value="Cdc37"/>
</dbReference>
<evidence type="ECO:0000256" key="3">
    <source>
        <dbReference type="ARBA" id="ARBA00022490"/>
    </source>
</evidence>
<evidence type="ECO:0000256" key="2">
    <source>
        <dbReference type="ARBA" id="ARBA00006222"/>
    </source>
</evidence>
<feature type="domain" description="Cdc37 Hsp90 binding" evidence="8">
    <location>
        <begin position="197"/>
        <end position="380"/>
    </location>
</feature>
<evidence type="ECO:0000313" key="11">
    <source>
        <dbReference type="Proteomes" id="UP000242287"/>
    </source>
</evidence>
<dbReference type="InterPro" id="IPR038189">
    <property type="entry name" value="Cdc37_Hsp90-bd_sf"/>
</dbReference>
<dbReference type="OrthoDB" id="440202at2759"/>
<dbReference type="Pfam" id="PF03234">
    <property type="entry name" value="CDC37_N"/>
    <property type="match status" value="1"/>
</dbReference>
<dbReference type="SUPFAM" id="SSF101391">
    <property type="entry name" value="Hsp90 co-chaperone CDC37"/>
    <property type="match status" value="1"/>
</dbReference>
<dbReference type="SMART" id="SM01069">
    <property type="entry name" value="CDC37_C"/>
    <property type="match status" value="1"/>
</dbReference>
<comment type="similarity">
    <text evidence="2">Belongs to the CDC37 family.</text>
</comment>
<evidence type="ECO:0000256" key="5">
    <source>
        <dbReference type="ARBA" id="ARBA00031396"/>
    </source>
</evidence>
<evidence type="ECO:0000256" key="6">
    <source>
        <dbReference type="SAM" id="MobiDB-lite"/>
    </source>
</evidence>
<evidence type="ECO:0000259" key="7">
    <source>
        <dbReference type="SMART" id="SM01069"/>
    </source>
</evidence>
<dbReference type="GO" id="GO:0051087">
    <property type="term" value="F:protein-folding chaperone binding"/>
    <property type="evidence" value="ECO:0007669"/>
    <property type="project" value="TreeGrafter"/>
</dbReference>
<dbReference type="EMBL" id="KZ302182">
    <property type="protein sequence ID" value="PFH46522.1"/>
    <property type="molecule type" value="Genomic_DNA"/>
</dbReference>
<reference evidence="10 11" key="1">
    <citation type="submission" date="2014-02" db="EMBL/GenBank/DDBJ databases">
        <title>Transposable element dynamics among asymbiotic and ectomycorrhizal Amanita fungi.</title>
        <authorList>
            <consortium name="DOE Joint Genome Institute"/>
            <person name="Hess J."/>
            <person name="Skrede I."/>
            <person name="Wolfe B."/>
            <person name="LaButti K."/>
            <person name="Ohm R.A."/>
            <person name="Grigoriev I.V."/>
            <person name="Pringle A."/>
        </authorList>
    </citation>
    <scope>NUCLEOTIDE SEQUENCE [LARGE SCALE GENOMIC DNA]</scope>
    <source>
        <strain evidence="10 11">SKay4041</strain>
    </source>
</reference>
<feature type="region of interest" description="Disordered" evidence="6">
    <location>
        <begin position="164"/>
        <end position="256"/>
    </location>
</feature>
<proteinExistence type="inferred from homology"/>
<dbReference type="InterPro" id="IPR013873">
    <property type="entry name" value="Cdc37_C"/>
</dbReference>
<dbReference type="GO" id="GO:0006457">
    <property type="term" value="P:protein folding"/>
    <property type="evidence" value="ECO:0007669"/>
    <property type="project" value="TreeGrafter"/>
</dbReference>
<dbReference type="AlphaFoldDB" id="A0A2A9NFM5"/>
<organism evidence="10 11">
    <name type="scientific">Amanita thiersii Skay4041</name>
    <dbReference type="NCBI Taxonomy" id="703135"/>
    <lineage>
        <taxon>Eukaryota</taxon>
        <taxon>Fungi</taxon>
        <taxon>Dikarya</taxon>
        <taxon>Basidiomycota</taxon>
        <taxon>Agaricomycotina</taxon>
        <taxon>Agaricomycetes</taxon>
        <taxon>Agaricomycetidae</taxon>
        <taxon>Agaricales</taxon>
        <taxon>Pluteineae</taxon>
        <taxon>Amanitaceae</taxon>
        <taxon>Amanita</taxon>
    </lineage>
</organism>
<evidence type="ECO:0000256" key="4">
    <source>
        <dbReference type="ARBA" id="ARBA00023186"/>
    </source>
</evidence>
<feature type="compositionally biased region" description="Basic and acidic residues" evidence="6">
    <location>
        <begin position="167"/>
        <end position="195"/>
    </location>
</feature>